<evidence type="ECO:0000256" key="1">
    <source>
        <dbReference type="SAM" id="MobiDB-lite"/>
    </source>
</evidence>
<protein>
    <submittedName>
        <fullName evidence="2">Uncharacterized protein</fullName>
    </submittedName>
</protein>
<dbReference type="Proteomes" id="UP000054783">
    <property type="component" value="Unassembled WGS sequence"/>
</dbReference>
<feature type="compositionally biased region" description="Low complexity" evidence="1">
    <location>
        <begin position="32"/>
        <end position="48"/>
    </location>
</feature>
<comment type="caution">
    <text evidence="2">The sequence shown here is derived from an EMBL/GenBank/DDBJ whole genome shotgun (WGS) entry which is preliminary data.</text>
</comment>
<reference evidence="2 3" key="1">
    <citation type="submission" date="2015-01" db="EMBL/GenBank/DDBJ databases">
        <title>Evolution of Trichinella species and genotypes.</title>
        <authorList>
            <person name="Korhonen P.K."/>
            <person name="Edoardo P."/>
            <person name="Giuseppe L.R."/>
            <person name="Gasser R.B."/>
        </authorList>
    </citation>
    <scope>NUCLEOTIDE SEQUENCE [LARGE SCALE GENOMIC DNA]</scope>
    <source>
        <strain evidence="2">ISS2496</strain>
    </source>
</reference>
<accession>A0A0V0YQS7</accession>
<keyword evidence="3" id="KW-1185">Reference proteome</keyword>
<dbReference type="EMBL" id="JYDQ01003718">
    <property type="protein sequence ID" value="KRY02545.1"/>
    <property type="molecule type" value="Genomic_DNA"/>
</dbReference>
<evidence type="ECO:0000313" key="2">
    <source>
        <dbReference type="EMBL" id="KRY02545.1"/>
    </source>
</evidence>
<gene>
    <name evidence="2" type="ORF">T12_16310</name>
</gene>
<proteinExistence type="predicted"/>
<sequence>MFENSSARIGGKLTSSSPGCGTRGLPPCSDPSNGSSSKVFFSSTAPRAAPRPPAR</sequence>
<organism evidence="2 3">
    <name type="scientific">Trichinella patagoniensis</name>
    <dbReference type="NCBI Taxonomy" id="990121"/>
    <lineage>
        <taxon>Eukaryota</taxon>
        <taxon>Metazoa</taxon>
        <taxon>Ecdysozoa</taxon>
        <taxon>Nematoda</taxon>
        <taxon>Enoplea</taxon>
        <taxon>Dorylaimia</taxon>
        <taxon>Trichinellida</taxon>
        <taxon>Trichinellidae</taxon>
        <taxon>Trichinella</taxon>
    </lineage>
</organism>
<name>A0A0V0YQS7_9BILA</name>
<dbReference type="AlphaFoldDB" id="A0A0V0YQS7"/>
<evidence type="ECO:0000313" key="3">
    <source>
        <dbReference type="Proteomes" id="UP000054783"/>
    </source>
</evidence>
<feature type="compositionally biased region" description="Polar residues" evidence="1">
    <location>
        <begin position="1"/>
        <end position="19"/>
    </location>
</feature>
<feature type="region of interest" description="Disordered" evidence="1">
    <location>
        <begin position="1"/>
        <end position="55"/>
    </location>
</feature>